<evidence type="ECO:0008006" key="4">
    <source>
        <dbReference type="Google" id="ProtNLM"/>
    </source>
</evidence>
<dbReference type="InterPro" id="IPR050289">
    <property type="entry name" value="TorD/DmsD_chaperones"/>
</dbReference>
<keyword evidence="3" id="KW-1185">Reference proteome</keyword>
<accession>A0A3R5UX57</accession>
<dbReference type="RefSeq" id="WP_128465929.1">
    <property type="nucleotide sequence ID" value="NZ_CP035108.1"/>
</dbReference>
<evidence type="ECO:0000313" key="3">
    <source>
        <dbReference type="Proteomes" id="UP000287502"/>
    </source>
</evidence>
<dbReference type="InterPro" id="IPR020945">
    <property type="entry name" value="DMSO/NO3_reduct_chaperone"/>
</dbReference>
<dbReference type="PANTHER" id="PTHR34227">
    <property type="entry name" value="CHAPERONE PROTEIN YCDY"/>
    <property type="match status" value="1"/>
</dbReference>
<dbReference type="OrthoDB" id="13061at2"/>
<dbReference type="InterPro" id="IPR036411">
    <property type="entry name" value="TorD-like_sf"/>
</dbReference>
<evidence type="ECO:0000256" key="1">
    <source>
        <dbReference type="ARBA" id="ARBA00023186"/>
    </source>
</evidence>
<dbReference type="KEGG" id="gtl:EP073_04225"/>
<sequence length="202" mass="22778">METKFPETAAIKTEAYRLLALCFYPPKETVLEEKTITESLACALDSLGIHKEAEELKAAFAETPEDALELDFARLFVGPFELPCPPYGSVYLEKDRQIMGKTTMDVAAIYEAAGLQVEEEMHEPADHIAIELEFMHLMDIRIRNAEQADNKEDVDALSELRRMFQESYFVPFASKFADAVAENAETSFYRAVGKAFNKFIAS</sequence>
<keyword evidence="1" id="KW-0143">Chaperone</keyword>
<dbReference type="AlphaFoldDB" id="A0A3R5UX57"/>
<proteinExistence type="predicted"/>
<evidence type="ECO:0000313" key="2">
    <source>
        <dbReference type="EMBL" id="QAR32642.1"/>
    </source>
</evidence>
<dbReference type="Pfam" id="PF02613">
    <property type="entry name" value="Nitrate_red_del"/>
    <property type="match status" value="1"/>
</dbReference>
<dbReference type="Gene3D" id="1.10.3480.10">
    <property type="entry name" value="TorD-like"/>
    <property type="match status" value="1"/>
</dbReference>
<protein>
    <recommendedName>
        <fullName evidence="4">Molecular chaperone TorD</fullName>
    </recommendedName>
</protein>
<dbReference type="Proteomes" id="UP000287502">
    <property type="component" value="Chromosome"/>
</dbReference>
<reference evidence="2 3" key="1">
    <citation type="submission" date="2019-01" db="EMBL/GenBank/DDBJ databases">
        <title>Geovibrio thiophilus DSM 11263, complete genome.</title>
        <authorList>
            <person name="Spring S."/>
            <person name="Bunk B."/>
            <person name="Sproer C."/>
        </authorList>
    </citation>
    <scope>NUCLEOTIDE SEQUENCE [LARGE SCALE GENOMIC DNA]</scope>
    <source>
        <strain evidence="2 3">DSM 11263</strain>
    </source>
</reference>
<dbReference type="SUPFAM" id="SSF89155">
    <property type="entry name" value="TorD-like"/>
    <property type="match status" value="1"/>
</dbReference>
<name>A0A3R5UX57_9BACT</name>
<dbReference type="PANTHER" id="PTHR34227:SF1">
    <property type="entry name" value="DIMETHYL SULFOXIDE REDUCTASE CHAPERONE-RELATED"/>
    <property type="match status" value="1"/>
</dbReference>
<organism evidence="2 3">
    <name type="scientific">Geovibrio thiophilus</name>
    <dbReference type="NCBI Taxonomy" id="139438"/>
    <lineage>
        <taxon>Bacteria</taxon>
        <taxon>Pseudomonadati</taxon>
        <taxon>Deferribacterota</taxon>
        <taxon>Deferribacteres</taxon>
        <taxon>Deferribacterales</taxon>
        <taxon>Geovibrionaceae</taxon>
        <taxon>Geovibrio</taxon>
    </lineage>
</organism>
<gene>
    <name evidence="2" type="ORF">EP073_04225</name>
</gene>
<dbReference type="EMBL" id="CP035108">
    <property type="protein sequence ID" value="QAR32642.1"/>
    <property type="molecule type" value="Genomic_DNA"/>
</dbReference>